<accession>A0A0N7L4U8</accession>
<feature type="region of interest" description="Disordered" evidence="1">
    <location>
        <begin position="1"/>
        <end position="47"/>
    </location>
</feature>
<dbReference type="OMA" id="QNEAPEC"/>
<evidence type="ECO:0000313" key="2">
    <source>
        <dbReference type="EMBL" id="CEG39675.1"/>
    </source>
</evidence>
<keyword evidence="3" id="KW-1185">Reference proteome</keyword>
<proteinExistence type="predicted"/>
<protein>
    <submittedName>
        <fullName evidence="2">Uncharacterized protein</fullName>
    </submittedName>
</protein>
<organism evidence="2 3">
    <name type="scientific">Plasmopara halstedii</name>
    <name type="common">Downy mildew of sunflower</name>
    <dbReference type="NCBI Taxonomy" id="4781"/>
    <lineage>
        <taxon>Eukaryota</taxon>
        <taxon>Sar</taxon>
        <taxon>Stramenopiles</taxon>
        <taxon>Oomycota</taxon>
        <taxon>Peronosporomycetes</taxon>
        <taxon>Peronosporales</taxon>
        <taxon>Peronosporaceae</taxon>
        <taxon>Plasmopara</taxon>
    </lineage>
</organism>
<dbReference type="Proteomes" id="UP000054928">
    <property type="component" value="Unassembled WGS sequence"/>
</dbReference>
<dbReference type="EMBL" id="CCYD01000435">
    <property type="protein sequence ID" value="CEG39675.1"/>
    <property type="molecule type" value="Genomic_DNA"/>
</dbReference>
<feature type="compositionally biased region" description="Basic and acidic residues" evidence="1">
    <location>
        <begin position="61"/>
        <end position="73"/>
    </location>
</feature>
<evidence type="ECO:0000256" key="1">
    <source>
        <dbReference type="SAM" id="MobiDB-lite"/>
    </source>
</evidence>
<dbReference type="OrthoDB" id="113286at2759"/>
<dbReference type="AlphaFoldDB" id="A0A0N7L4U8"/>
<dbReference type="GeneID" id="36404967"/>
<name>A0A0N7L4U8_PLAHL</name>
<reference evidence="3" key="1">
    <citation type="submission" date="2014-09" db="EMBL/GenBank/DDBJ databases">
        <authorList>
            <person name="Sharma Rahul"/>
            <person name="Thines Marco"/>
        </authorList>
    </citation>
    <scope>NUCLEOTIDE SEQUENCE [LARGE SCALE GENOMIC DNA]</scope>
</reference>
<feature type="region of interest" description="Disordered" evidence="1">
    <location>
        <begin position="59"/>
        <end position="78"/>
    </location>
</feature>
<dbReference type="RefSeq" id="XP_024576044.1">
    <property type="nucleotide sequence ID" value="XM_024725249.1"/>
</dbReference>
<evidence type="ECO:0000313" key="3">
    <source>
        <dbReference type="Proteomes" id="UP000054928"/>
    </source>
</evidence>
<sequence length="173" mass="19578">MDTNHMESHRLSRKQRSRDSSQRPAAGTSTRAKVAFGSRLPYPKTKVNIKAKRRYLIQAQQERDGPRPNEPKKLGRFLSQNEAPECLKVKSMHRPLVVKNISAPTKVVGLKSSNNVIESVPWTTAFALTKDESAEHQKLIADALTPVFWIKRREKVEASLKLLDAIEKRARGV</sequence>
<feature type="compositionally biased region" description="Basic and acidic residues" evidence="1">
    <location>
        <begin position="1"/>
        <end position="10"/>
    </location>
</feature>